<dbReference type="PANTHER" id="PTHR43685:SF11">
    <property type="entry name" value="GLYCOSYLTRANSFERASE TAGX-RELATED"/>
    <property type="match status" value="1"/>
</dbReference>
<dbReference type="Proteomes" id="UP000321938">
    <property type="component" value="Unassembled WGS sequence"/>
</dbReference>
<sequence>MIHVSVILPIYNGEKTLEKTLDSILMQTYKEFELIACIDGSSDKSEDILKQYALKFKKITILRNKTNRGLGPTMNRLVHKARGTYIAVAEQDDYYYPERLQLQVDILDKDQSIGLVSGIAEFWNGTQIGGKFPGILVHGEQYPKGVEMFMLNYKQHIKVVNSCMMFRKSVHVDNGLYFTQHYPSISVDWTYILRFSLLSNIHGINQVLVGLDRRAERTSVTSNKEKQFEATRELLAAFAYEYPKLINKEDYQYAMRTQYLLEISSKTGVSYLIILLKHIIKNPSEKRYFKSLKKRVLIKKNLYFSRKL</sequence>
<evidence type="ECO:0000259" key="1">
    <source>
        <dbReference type="Pfam" id="PF00535"/>
    </source>
</evidence>
<dbReference type="InterPro" id="IPR050834">
    <property type="entry name" value="Glycosyltransf_2"/>
</dbReference>
<evidence type="ECO:0000313" key="2">
    <source>
        <dbReference type="EMBL" id="TXE17110.1"/>
    </source>
</evidence>
<dbReference type="InterPro" id="IPR001173">
    <property type="entry name" value="Glyco_trans_2-like"/>
</dbReference>
<dbReference type="RefSeq" id="WP_147231732.1">
    <property type="nucleotide sequence ID" value="NZ_VOSB01000014.1"/>
</dbReference>
<reference evidence="2 3" key="1">
    <citation type="submission" date="2019-08" db="EMBL/GenBank/DDBJ databases">
        <title>Genome of Psychroserpens burtonensis ACAM 167.</title>
        <authorList>
            <person name="Bowman J.P."/>
        </authorList>
    </citation>
    <scope>NUCLEOTIDE SEQUENCE [LARGE SCALE GENOMIC DNA]</scope>
    <source>
        <strain evidence="2 3">ACAM 167</strain>
    </source>
</reference>
<proteinExistence type="predicted"/>
<dbReference type="SUPFAM" id="SSF53448">
    <property type="entry name" value="Nucleotide-diphospho-sugar transferases"/>
    <property type="match status" value="1"/>
</dbReference>
<keyword evidence="3" id="KW-1185">Reference proteome</keyword>
<dbReference type="GO" id="GO:0016740">
    <property type="term" value="F:transferase activity"/>
    <property type="evidence" value="ECO:0007669"/>
    <property type="project" value="UniProtKB-KW"/>
</dbReference>
<accession>A0A5C7BDC7</accession>
<keyword evidence="2" id="KW-0808">Transferase</keyword>
<dbReference type="AlphaFoldDB" id="A0A5C7BDC7"/>
<protein>
    <submittedName>
        <fullName evidence="2">Glycosyltransferase family 2 protein</fullName>
    </submittedName>
</protein>
<dbReference type="InterPro" id="IPR029044">
    <property type="entry name" value="Nucleotide-diphossugar_trans"/>
</dbReference>
<gene>
    <name evidence="2" type="ORF">ES692_10655</name>
</gene>
<dbReference type="OrthoDB" id="9815829at2"/>
<evidence type="ECO:0000313" key="3">
    <source>
        <dbReference type="Proteomes" id="UP000321938"/>
    </source>
</evidence>
<dbReference type="Pfam" id="PF00535">
    <property type="entry name" value="Glycos_transf_2"/>
    <property type="match status" value="1"/>
</dbReference>
<dbReference type="Gene3D" id="3.90.550.10">
    <property type="entry name" value="Spore Coat Polysaccharide Biosynthesis Protein SpsA, Chain A"/>
    <property type="match status" value="1"/>
</dbReference>
<dbReference type="EMBL" id="VOSB01000014">
    <property type="protein sequence ID" value="TXE17110.1"/>
    <property type="molecule type" value="Genomic_DNA"/>
</dbReference>
<feature type="domain" description="Glycosyltransferase 2-like" evidence="1">
    <location>
        <begin position="5"/>
        <end position="170"/>
    </location>
</feature>
<organism evidence="2 3">
    <name type="scientific">Psychroserpens burtonensis</name>
    <dbReference type="NCBI Taxonomy" id="49278"/>
    <lineage>
        <taxon>Bacteria</taxon>
        <taxon>Pseudomonadati</taxon>
        <taxon>Bacteroidota</taxon>
        <taxon>Flavobacteriia</taxon>
        <taxon>Flavobacteriales</taxon>
        <taxon>Flavobacteriaceae</taxon>
        <taxon>Psychroserpens</taxon>
    </lineage>
</organism>
<comment type="caution">
    <text evidence="2">The sequence shown here is derived from an EMBL/GenBank/DDBJ whole genome shotgun (WGS) entry which is preliminary data.</text>
</comment>
<name>A0A5C7BDC7_9FLAO</name>
<dbReference type="PANTHER" id="PTHR43685">
    <property type="entry name" value="GLYCOSYLTRANSFERASE"/>
    <property type="match status" value="1"/>
</dbReference>